<protein>
    <recommendedName>
        <fullName evidence="4">EGF-like domain-containing protein</fullName>
    </recommendedName>
</protein>
<dbReference type="Gene3D" id="2.10.25.10">
    <property type="entry name" value="Laminin"/>
    <property type="match status" value="2"/>
</dbReference>
<keyword evidence="6" id="KW-1185">Reference proteome</keyword>
<dbReference type="Proteomes" id="UP000015102">
    <property type="component" value="Unassembled WGS sequence"/>
</dbReference>
<keyword evidence="1" id="KW-0732">Signal</keyword>
<dbReference type="PANTHER" id="PTHR14949">
    <property type="entry name" value="EGF-LIKE-DOMAIN, MULTIPLE 7, 8"/>
    <property type="match status" value="1"/>
</dbReference>
<evidence type="ECO:0000313" key="6">
    <source>
        <dbReference type="Proteomes" id="UP000015102"/>
    </source>
</evidence>
<dbReference type="PROSITE" id="PS50026">
    <property type="entry name" value="EGF_3"/>
    <property type="match status" value="2"/>
</dbReference>
<dbReference type="InterPro" id="IPR013111">
    <property type="entry name" value="EGF_extracell"/>
</dbReference>
<evidence type="ECO:0000256" key="1">
    <source>
        <dbReference type="ARBA" id="ARBA00022729"/>
    </source>
</evidence>
<evidence type="ECO:0000313" key="5">
    <source>
        <dbReference type="EnsemblMetazoa" id="MESCA000108-PA"/>
    </source>
</evidence>
<evidence type="ECO:0000259" key="4">
    <source>
        <dbReference type="PROSITE" id="PS50026"/>
    </source>
</evidence>
<dbReference type="PANTHER" id="PTHR14949:SF56">
    <property type="entry name" value="EGF-LIKE-DOMAIN, MULTIPLE 7"/>
    <property type="match status" value="1"/>
</dbReference>
<keyword evidence="3" id="KW-0245">EGF-like domain</keyword>
<accession>T1GA61</accession>
<dbReference type="HOGENOM" id="CLU_1280534_0_0_1"/>
<dbReference type="InterPro" id="IPR050969">
    <property type="entry name" value="Dev_Signal_Modulators"/>
</dbReference>
<dbReference type="PROSITE" id="PS00022">
    <property type="entry name" value="EGF_1"/>
    <property type="match status" value="2"/>
</dbReference>
<dbReference type="EMBL" id="CAQQ02142530">
    <property type="status" value="NOT_ANNOTATED_CDS"/>
    <property type="molecule type" value="Genomic_DNA"/>
</dbReference>
<feature type="disulfide bond" evidence="3">
    <location>
        <begin position="4"/>
        <end position="14"/>
    </location>
</feature>
<dbReference type="Pfam" id="PF07974">
    <property type="entry name" value="EGF_2"/>
    <property type="match status" value="1"/>
</dbReference>
<feature type="domain" description="EGF-like" evidence="4">
    <location>
        <begin position="1"/>
        <end position="32"/>
    </location>
</feature>
<dbReference type="GO" id="GO:0005576">
    <property type="term" value="C:extracellular region"/>
    <property type="evidence" value="ECO:0007669"/>
    <property type="project" value="TreeGrafter"/>
</dbReference>
<dbReference type="EnsemblMetazoa" id="MESCA000108-RA">
    <property type="protein sequence ID" value="MESCA000108-PA"/>
    <property type="gene ID" value="MESCA000108"/>
</dbReference>
<name>T1GA61_MEGSC</name>
<feature type="disulfide bond" evidence="3">
    <location>
        <begin position="22"/>
        <end position="31"/>
    </location>
</feature>
<keyword evidence="2 3" id="KW-1015">Disulfide bond</keyword>
<dbReference type="InterPro" id="IPR000742">
    <property type="entry name" value="EGF"/>
</dbReference>
<dbReference type="SUPFAM" id="SSF57196">
    <property type="entry name" value="EGF/Laminin"/>
    <property type="match status" value="2"/>
</dbReference>
<dbReference type="GO" id="GO:0009986">
    <property type="term" value="C:cell surface"/>
    <property type="evidence" value="ECO:0007669"/>
    <property type="project" value="TreeGrafter"/>
</dbReference>
<evidence type="ECO:0000256" key="3">
    <source>
        <dbReference type="PROSITE-ProRule" id="PRU00076"/>
    </source>
</evidence>
<dbReference type="SMART" id="SM00181">
    <property type="entry name" value="EGF"/>
    <property type="match status" value="2"/>
</dbReference>
<sequence>IATCNPPCQNNGICLEPGLCKCPDNYQGPLCQHKKVVCPSKPPVPKNSKVSCRDTNCNVECIKGYKFPDGSGITNIGCVDGQWQHTKTGQSVVPDCEPICDPPCQNSGTCVGFNVCQCSQKYKGPRCEYDYKICNITKAGFNGNFRCSYDSEQAKCTINCPETINFDIAPATEYTCKYSEGVFKPSPMPKCVYRKFNLFHYNFTKQYISCSVHVFG</sequence>
<dbReference type="STRING" id="36166.T1GA61"/>
<comment type="caution">
    <text evidence="3">Lacks conserved residue(s) required for the propagation of feature annotation.</text>
</comment>
<reference evidence="6" key="1">
    <citation type="submission" date="2013-02" db="EMBL/GenBank/DDBJ databases">
        <authorList>
            <person name="Hughes D."/>
        </authorList>
    </citation>
    <scope>NUCLEOTIDE SEQUENCE</scope>
    <source>
        <strain>Durham</strain>
        <strain evidence="6">NC isolate 2 -- Noor lab</strain>
    </source>
</reference>
<proteinExistence type="predicted"/>
<dbReference type="OMA" id="NCDIHER"/>
<feature type="domain" description="EGF-like" evidence="4">
    <location>
        <begin position="97"/>
        <end position="128"/>
    </location>
</feature>
<reference evidence="5" key="2">
    <citation type="submission" date="2015-06" db="UniProtKB">
        <authorList>
            <consortium name="EnsemblMetazoa"/>
        </authorList>
    </citation>
    <scope>IDENTIFICATION</scope>
</reference>
<evidence type="ECO:0000256" key="2">
    <source>
        <dbReference type="ARBA" id="ARBA00023157"/>
    </source>
</evidence>
<feature type="disulfide bond" evidence="3">
    <location>
        <begin position="100"/>
        <end position="110"/>
    </location>
</feature>
<dbReference type="GO" id="GO:0005102">
    <property type="term" value="F:signaling receptor binding"/>
    <property type="evidence" value="ECO:0007669"/>
    <property type="project" value="TreeGrafter"/>
</dbReference>
<dbReference type="AlphaFoldDB" id="T1GA61"/>
<organism evidence="5 6">
    <name type="scientific">Megaselia scalaris</name>
    <name type="common">Humpbacked fly</name>
    <name type="synonym">Phora scalaris</name>
    <dbReference type="NCBI Taxonomy" id="36166"/>
    <lineage>
        <taxon>Eukaryota</taxon>
        <taxon>Metazoa</taxon>
        <taxon>Ecdysozoa</taxon>
        <taxon>Arthropoda</taxon>
        <taxon>Hexapoda</taxon>
        <taxon>Insecta</taxon>
        <taxon>Pterygota</taxon>
        <taxon>Neoptera</taxon>
        <taxon>Endopterygota</taxon>
        <taxon>Diptera</taxon>
        <taxon>Brachycera</taxon>
        <taxon>Muscomorpha</taxon>
        <taxon>Platypezoidea</taxon>
        <taxon>Phoridae</taxon>
        <taxon>Megaseliini</taxon>
        <taxon>Megaselia</taxon>
    </lineage>
</organism>
<dbReference type="EMBL" id="CAQQ02142529">
    <property type="status" value="NOT_ANNOTATED_CDS"/>
    <property type="molecule type" value="Genomic_DNA"/>
</dbReference>
<feature type="disulfide bond" evidence="3">
    <location>
        <begin position="118"/>
        <end position="127"/>
    </location>
</feature>